<name>X0WH46_9ZZZZ</name>
<dbReference type="AlphaFoldDB" id="X0WH46"/>
<dbReference type="InterPro" id="IPR051010">
    <property type="entry name" value="BCAA_transport"/>
</dbReference>
<dbReference type="PANTHER" id="PTHR30483:SF40">
    <property type="entry name" value="HISTIDINE KINASE"/>
    <property type="match status" value="1"/>
</dbReference>
<proteinExistence type="predicted"/>
<evidence type="ECO:0008006" key="2">
    <source>
        <dbReference type="Google" id="ProtNLM"/>
    </source>
</evidence>
<protein>
    <recommendedName>
        <fullName evidence="2">Receptor ligand binding region domain-containing protein</fullName>
    </recommendedName>
</protein>
<comment type="caution">
    <text evidence="1">The sequence shown here is derived from an EMBL/GenBank/DDBJ whole genome shotgun (WGS) entry which is preliminary data.</text>
</comment>
<dbReference type="PANTHER" id="PTHR30483">
    <property type="entry name" value="LEUCINE-SPECIFIC-BINDING PROTEIN"/>
    <property type="match status" value="1"/>
</dbReference>
<dbReference type="InterPro" id="IPR028082">
    <property type="entry name" value="Peripla_BP_I"/>
</dbReference>
<dbReference type="Gene3D" id="3.40.50.2300">
    <property type="match status" value="1"/>
</dbReference>
<sequence length="158" mass="17977">TESNGRSERMIDETGELCLQTRHFSSLMGVDEGSHLWKDFEEIYYAKTLYMPSFYTASQYDAAWLLVETILKTASTDASVIAEALIPTSHMMHGISGWMALDENGDRAAQIFDIWGFYERTPGDIWFQKWGTYDGRSIEVIWYDGKIIAAGIDAPRLD</sequence>
<reference evidence="1" key="1">
    <citation type="journal article" date="2014" name="Front. Microbiol.">
        <title>High frequency of phylogenetically diverse reductive dehalogenase-homologous genes in deep subseafloor sedimentary metagenomes.</title>
        <authorList>
            <person name="Kawai M."/>
            <person name="Futagami T."/>
            <person name="Toyoda A."/>
            <person name="Takaki Y."/>
            <person name="Nishi S."/>
            <person name="Hori S."/>
            <person name="Arai W."/>
            <person name="Tsubouchi T."/>
            <person name="Morono Y."/>
            <person name="Uchiyama I."/>
            <person name="Ito T."/>
            <person name="Fujiyama A."/>
            <person name="Inagaki F."/>
            <person name="Takami H."/>
        </authorList>
    </citation>
    <scope>NUCLEOTIDE SEQUENCE</scope>
    <source>
        <strain evidence="1">Expedition CK06-06</strain>
    </source>
</reference>
<feature type="non-terminal residue" evidence="1">
    <location>
        <position position="1"/>
    </location>
</feature>
<dbReference type="EMBL" id="BARS01045179">
    <property type="protein sequence ID" value="GAG29975.1"/>
    <property type="molecule type" value="Genomic_DNA"/>
</dbReference>
<organism evidence="1">
    <name type="scientific">marine sediment metagenome</name>
    <dbReference type="NCBI Taxonomy" id="412755"/>
    <lineage>
        <taxon>unclassified sequences</taxon>
        <taxon>metagenomes</taxon>
        <taxon>ecological metagenomes</taxon>
    </lineage>
</organism>
<accession>X0WH46</accession>
<dbReference type="SUPFAM" id="SSF53822">
    <property type="entry name" value="Periplasmic binding protein-like I"/>
    <property type="match status" value="1"/>
</dbReference>
<gene>
    <name evidence="1" type="ORF">S01H1_68141</name>
</gene>
<evidence type="ECO:0000313" key="1">
    <source>
        <dbReference type="EMBL" id="GAG29975.1"/>
    </source>
</evidence>